<name>A0A3N1VGA1_9BACT</name>
<keyword evidence="1" id="KW-0378">Hydrolase</keyword>
<dbReference type="Proteomes" id="UP000276223">
    <property type="component" value="Unassembled WGS sequence"/>
</dbReference>
<dbReference type="OrthoDB" id="9807498at2"/>
<evidence type="ECO:0000313" key="2">
    <source>
        <dbReference type="Proteomes" id="UP000276223"/>
    </source>
</evidence>
<gene>
    <name evidence="1" type="ORF">EDC27_1058</name>
</gene>
<dbReference type="AlphaFoldDB" id="A0A3N1VGA1"/>
<dbReference type="EMBL" id="RJVA01000010">
    <property type="protein sequence ID" value="ROR01864.1"/>
    <property type="molecule type" value="Genomic_DNA"/>
</dbReference>
<protein>
    <submittedName>
        <fullName evidence="1">Putative protease</fullName>
    </submittedName>
</protein>
<evidence type="ECO:0000313" key="1">
    <source>
        <dbReference type="EMBL" id="ROR01864.1"/>
    </source>
</evidence>
<organism evidence="1 2">
    <name type="scientific">Desulfosoma caldarium</name>
    <dbReference type="NCBI Taxonomy" id="610254"/>
    <lineage>
        <taxon>Bacteria</taxon>
        <taxon>Pseudomonadati</taxon>
        <taxon>Thermodesulfobacteriota</taxon>
        <taxon>Syntrophobacteria</taxon>
        <taxon>Syntrophobacterales</taxon>
        <taxon>Syntrophobacteraceae</taxon>
        <taxon>Desulfosoma</taxon>
    </lineage>
</organism>
<accession>A0A3N1VGA1</accession>
<dbReference type="InterPro" id="IPR051454">
    <property type="entry name" value="RNA/ubiquinone_mod_enzymes"/>
</dbReference>
<reference evidence="1 2" key="1">
    <citation type="submission" date="2018-11" db="EMBL/GenBank/DDBJ databases">
        <title>Genomic Encyclopedia of Type Strains, Phase IV (KMG-IV): sequencing the most valuable type-strain genomes for metagenomic binning, comparative biology and taxonomic classification.</title>
        <authorList>
            <person name="Goeker M."/>
        </authorList>
    </citation>
    <scope>NUCLEOTIDE SEQUENCE [LARGE SCALE GENOMIC DNA]</scope>
    <source>
        <strain evidence="1 2">DSM 22027</strain>
    </source>
</reference>
<keyword evidence="1" id="KW-0645">Protease</keyword>
<dbReference type="PANTHER" id="PTHR30217:SF10">
    <property type="entry name" value="23S RRNA 5-HYDROXYCYTIDINE C2501 SYNTHASE"/>
    <property type="match status" value="1"/>
</dbReference>
<proteinExistence type="predicted"/>
<dbReference type="GO" id="GO:0008233">
    <property type="term" value="F:peptidase activity"/>
    <property type="evidence" value="ECO:0007669"/>
    <property type="project" value="UniProtKB-KW"/>
</dbReference>
<dbReference type="Pfam" id="PF01136">
    <property type="entry name" value="Peptidase_U32"/>
    <property type="match status" value="1"/>
</dbReference>
<keyword evidence="2" id="KW-1185">Reference proteome</keyword>
<dbReference type="InterPro" id="IPR001539">
    <property type="entry name" value="Peptidase_U32"/>
</dbReference>
<dbReference type="GO" id="GO:0006508">
    <property type="term" value="P:proteolysis"/>
    <property type="evidence" value="ECO:0007669"/>
    <property type="project" value="UniProtKB-KW"/>
</dbReference>
<comment type="caution">
    <text evidence="1">The sequence shown here is derived from an EMBL/GenBank/DDBJ whole genome shotgun (WGS) entry which is preliminary data.</text>
</comment>
<dbReference type="RefSeq" id="WP_123289548.1">
    <property type="nucleotide sequence ID" value="NZ_RJVA01000010.1"/>
</dbReference>
<dbReference type="PANTHER" id="PTHR30217">
    <property type="entry name" value="PEPTIDASE U32 FAMILY"/>
    <property type="match status" value="1"/>
</dbReference>
<sequence>MNELLAPGGSLEMVEGVLRSGADAVYVGSKGFSRRKCAWELEDSQIREAIEVAKSFGGKIRVALNAEIPEDRRMLALKKIAKYAAWGAEGVIVKTPAVMEMVSENFPQLVIHASVGCNIQTRSQIAQYKAYGVHQIVASTEINTVEKLRRFKAEADAEGLGTEVLIHGNRCVGGVGNCSFHELISDSYIKKIYYDEDGNEIVEYEGWPDRSGSCFRLCLLTDEQREKVLKKRGRSDQEIQSINERIRRHPNVAFAINGKELWDYMDLGLTTLKVQGREYAVSLICRMIALYRAMIDAHRTGKPHNDPHLLPLQEELDAIALDRDRARMEKTRELHRNIKGLYA</sequence>